<dbReference type="InterPro" id="IPR022675">
    <property type="entry name" value="G6P_DH_C"/>
</dbReference>
<comment type="similarity">
    <text evidence="2 7">Belongs to the glucose-6-phosphate dehydrogenase family.</text>
</comment>
<feature type="binding site" evidence="7">
    <location>
        <position position="239"/>
    </location>
    <ligand>
        <name>substrate</name>
    </ligand>
</feature>
<feature type="domain" description="Glucose-6-phosphate dehydrogenase C-terminal" evidence="10">
    <location>
        <begin position="212"/>
        <end position="511"/>
    </location>
</feature>
<feature type="region of interest" description="Disordered" evidence="8">
    <location>
        <begin position="1"/>
        <end position="25"/>
    </location>
</feature>
<dbReference type="EMBL" id="PIUM01000005">
    <property type="protein sequence ID" value="PKU25423.1"/>
    <property type="molecule type" value="Genomic_DNA"/>
</dbReference>
<dbReference type="GO" id="GO:0050661">
    <property type="term" value="F:NADP binding"/>
    <property type="evidence" value="ECO:0007669"/>
    <property type="project" value="UniProtKB-UniRule"/>
</dbReference>
<feature type="binding site" evidence="7">
    <location>
        <position position="205"/>
    </location>
    <ligand>
        <name>substrate</name>
    </ligand>
</feature>
<dbReference type="PROSITE" id="PS00069">
    <property type="entry name" value="G6P_DEHYDROGENASE"/>
    <property type="match status" value="1"/>
</dbReference>
<keyword evidence="3 7" id="KW-0313">Glucose metabolism</keyword>
<dbReference type="InterPro" id="IPR022674">
    <property type="entry name" value="G6P_DH_NAD-bd"/>
</dbReference>
<feature type="binding site" evidence="7">
    <location>
        <position position="171"/>
    </location>
    <ligand>
        <name>NADP(+)</name>
        <dbReference type="ChEBI" id="CHEBI:58349"/>
    </ligand>
</feature>
<evidence type="ECO:0000256" key="3">
    <source>
        <dbReference type="ARBA" id="ARBA00022526"/>
    </source>
</evidence>
<evidence type="ECO:0000256" key="2">
    <source>
        <dbReference type="ARBA" id="ARBA00009975"/>
    </source>
</evidence>
<dbReference type="HAMAP" id="MF_00966">
    <property type="entry name" value="G6PD"/>
    <property type="match status" value="1"/>
</dbReference>
<feature type="binding site" evidence="7">
    <location>
        <position position="201"/>
    </location>
    <ligand>
        <name>substrate</name>
    </ligand>
</feature>
<dbReference type="InterPro" id="IPR001282">
    <property type="entry name" value="G6P_DH"/>
</dbReference>
<dbReference type="UniPathway" id="UPA00115">
    <property type="reaction ID" value="UER00408"/>
</dbReference>
<evidence type="ECO:0000256" key="7">
    <source>
        <dbReference type="HAMAP-Rule" id="MF_00966"/>
    </source>
</evidence>
<comment type="caution">
    <text evidence="11">The sequence shown here is derived from an EMBL/GenBank/DDBJ whole genome shotgun (WGS) entry which is preliminary data.</text>
</comment>
<accession>A0A2N3PYF4</accession>
<dbReference type="GO" id="GO:0009051">
    <property type="term" value="P:pentose-phosphate shunt, oxidative branch"/>
    <property type="evidence" value="ECO:0007669"/>
    <property type="project" value="TreeGrafter"/>
</dbReference>
<evidence type="ECO:0000313" key="12">
    <source>
        <dbReference type="Proteomes" id="UP000233293"/>
    </source>
</evidence>
<dbReference type="NCBIfam" id="NF009492">
    <property type="entry name" value="PRK12853.1-3"/>
    <property type="match status" value="1"/>
</dbReference>
<evidence type="ECO:0000259" key="9">
    <source>
        <dbReference type="Pfam" id="PF00479"/>
    </source>
</evidence>
<keyword evidence="12" id="KW-1185">Reference proteome</keyword>
<sequence>MADQALPDLITTPSPVPPATAETKRGPTVPPFDYVIFGGTGDLTFRKLLPSLYSTFRDGLVEPSSRIIGASRAAMSTETYRARVLEALERHLPAGTLEEDSCRAFLAQIEYVELDALGGSGWNTLAALLDSGNDNVRVFYLATSPDIFGPICRQLQNAGIINGKSRVVLEKPIGHDLGTARQINHDVGQVFQEPAIFRIDHYLGKESVQNLLALRFANSLFDPLWNSRYVEHIQITVAETVGVEGRGGYYDRSGALRDMVQNHLLQVLCLVAMEPPSHLATESVRDEKLKILQALAPITRDEVVQRTVRGQYRGGAIDGKAVPGYLDEPGISEDSQTETFVSLKAEVHNWRWAGMPFYLRTGKRLATKTSEIVVQFRPVPHSIFPGYSSSDLIPNKLVLRVQPNEGVHLHMMAKEPGPGGLRLRGAVLNLSFSDTFKQRFPDAYERLLLDVVRGNPTLFMRRDEVEAAWRWIEPILEGWREFDLRPKPYVAGTWGPSASVAMIERDFRSWHDEVSPEG</sequence>
<dbReference type="Gene3D" id="3.30.360.10">
    <property type="entry name" value="Dihydrodipicolinate Reductase, domain 2"/>
    <property type="match status" value="1"/>
</dbReference>
<feature type="binding site" evidence="7">
    <location>
        <position position="258"/>
    </location>
    <ligand>
        <name>substrate</name>
    </ligand>
</feature>
<evidence type="ECO:0000313" key="11">
    <source>
        <dbReference type="EMBL" id="PKU25423.1"/>
    </source>
</evidence>
<dbReference type="NCBIfam" id="TIGR00871">
    <property type="entry name" value="zwf"/>
    <property type="match status" value="1"/>
</dbReference>
<dbReference type="PANTHER" id="PTHR23429">
    <property type="entry name" value="GLUCOSE-6-PHOSPHATE 1-DEHYDROGENASE G6PD"/>
    <property type="match status" value="1"/>
</dbReference>
<evidence type="ECO:0000256" key="5">
    <source>
        <dbReference type="ARBA" id="ARBA00023002"/>
    </source>
</evidence>
<evidence type="ECO:0000259" key="10">
    <source>
        <dbReference type="Pfam" id="PF02781"/>
    </source>
</evidence>
<dbReference type="GO" id="GO:0004345">
    <property type="term" value="F:glucose-6-phosphate dehydrogenase activity"/>
    <property type="evidence" value="ECO:0007669"/>
    <property type="project" value="UniProtKB-UniRule"/>
</dbReference>
<dbReference type="InterPro" id="IPR019796">
    <property type="entry name" value="G6P_DH_AS"/>
</dbReference>
<comment type="pathway">
    <text evidence="1 7">Carbohydrate degradation; pentose phosphate pathway; D-ribulose 5-phosphate from D-glucose 6-phosphate (oxidative stage): step 1/3.</text>
</comment>
<dbReference type="Pfam" id="PF02781">
    <property type="entry name" value="G6PD_C"/>
    <property type="match status" value="1"/>
</dbReference>
<keyword evidence="6 7" id="KW-0119">Carbohydrate metabolism</keyword>
<dbReference type="EC" id="1.1.1.49" evidence="7"/>
<dbReference type="InterPro" id="IPR036291">
    <property type="entry name" value="NAD(P)-bd_dom_sf"/>
</dbReference>
<protein>
    <recommendedName>
        <fullName evidence="7">Glucose-6-phosphate 1-dehydrogenase</fullName>
        <shortName evidence="7">G6PD</shortName>
        <ecNumber evidence="7">1.1.1.49</ecNumber>
    </recommendedName>
</protein>
<dbReference type="Gene3D" id="3.40.50.720">
    <property type="entry name" value="NAD(P)-binding Rossmann-like Domain"/>
    <property type="match status" value="1"/>
</dbReference>
<gene>
    <name evidence="7 11" type="primary">zwf</name>
    <name evidence="11" type="ORF">CWS72_06650</name>
</gene>
<dbReference type="PRINTS" id="PR00079">
    <property type="entry name" value="G6PDHDRGNASE"/>
</dbReference>
<evidence type="ECO:0000256" key="6">
    <source>
        <dbReference type="ARBA" id="ARBA00023277"/>
    </source>
</evidence>
<dbReference type="PIRSF" id="PIRSF000110">
    <property type="entry name" value="G6PD"/>
    <property type="match status" value="1"/>
</dbReference>
<dbReference type="AlphaFoldDB" id="A0A2N3PYF4"/>
<dbReference type="FunFam" id="3.30.360.10:FF:000011">
    <property type="entry name" value="Glucose-6-phosphate 1-dehydrogenase"/>
    <property type="match status" value="1"/>
</dbReference>
<comment type="caution">
    <text evidence="7">Lacks conserved residue(s) required for the propagation of feature annotation.</text>
</comment>
<keyword evidence="5 7" id="KW-0560">Oxidoreductase</keyword>
<feature type="binding site" evidence="7">
    <location>
        <position position="363"/>
    </location>
    <ligand>
        <name>substrate</name>
    </ligand>
</feature>
<dbReference type="PANTHER" id="PTHR23429:SF0">
    <property type="entry name" value="GLUCOSE-6-PHOSPHATE 1-DEHYDROGENASE"/>
    <property type="match status" value="1"/>
</dbReference>
<organism evidence="11 12">
    <name type="scientific">Telmatospirillum siberiense</name>
    <dbReference type="NCBI Taxonomy" id="382514"/>
    <lineage>
        <taxon>Bacteria</taxon>
        <taxon>Pseudomonadati</taxon>
        <taxon>Pseudomonadota</taxon>
        <taxon>Alphaproteobacteria</taxon>
        <taxon>Rhodospirillales</taxon>
        <taxon>Rhodospirillaceae</taxon>
        <taxon>Telmatospirillum</taxon>
    </lineage>
</organism>
<dbReference type="Pfam" id="PF00479">
    <property type="entry name" value="G6PD_N"/>
    <property type="match status" value="1"/>
</dbReference>
<dbReference type="GO" id="GO:0006006">
    <property type="term" value="P:glucose metabolic process"/>
    <property type="evidence" value="ECO:0007669"/>
    <property type="project" value="UniProtKB-KW"/>
</dbReference>
<name>A0A2N3PYF4_9PROT</name>
<dbReference type="GO" id="GO:0005829">
    <property type="term" value="C:cytosol"/>
    <property type="evidence" value="ECO:0007669"/>
    <property type="project" value="TreeGrafter"/>
</dbReference>
<reference evidence="12" key="1">
    <citation type="submission" date="2017-12" db="EMBL/GenBank/DDBJ databases">
        <title>Draft genome sequence of Telmatospirillum siberiense 26-4b1T, an acidotolerant peatland alphaproteobacterium potentially involved in sulfur cycling.</title>
        <authorList>
            <person name="Hausmann B."/>
            <person name="Pjevac P."/>
            <person name="Schreck K."/>
            <person name="Herbold C.W."/>
            <person name="Daims H."/>
            <person name="Wagner M."/>
            <person name="Pester M."/>
            <person name="Loy A."/>
        </authorList>
    </citation>
    <scope>NUCLEOTIDE SEQUENCE [LARGE SCALE GENOMIC DNA]</scope>
    <source>
        <strain evidence="12">26-4b1</strain>
    </source>
</reference>
<dbReference type="SUPFAM" id="SSF51735">
    <property type="entry name" value="NAD(P)-binding Rossmann-fold domains"/>
    <property type="match status" value="1"/>
</dbReference>
<comment type="function">
    <text evidence="7">Catalyzes the oxidation of glucose 6-phosphate to 6-phosphogluconolactone.</text>
</comment>
<evidence type="ECO:0000256" key="8">
    <source>
        <dbReference type="SAM" id="MobiDB-lite"/>
    </source>
</evidence>
<proteinExistence type="inferred from homology"/>
<dbReference type="SUPFAM" id="SSF55347">
    <property type="entry name" value="Glyceraldehyde-3-phosphate dehydrogenase-like, C-terminal domain"/>
    <property type="match status" value="1"/>
</dbReference>
<dbReference type="OrthoDB" id="9802739at2"/>
<feature type="domain" description="Glucose-6-phosphate dehydrogenase NAD-binding" evidence="9">
    <location>
        <begin position="35"/>
        <end position="210"/>
    </location>
</feature>
<keyword evidence="4 7" id="KW-0521">NADP</keyword>
<feature type="active site" description="Proton acceptor" evidence="7">
    <location>
        <position position="263"/>
    </location>
</feature>
<dbReference type="Proteomes" id="UP000233293">
    <property type="component" value="Unassembled WGS sequence"/>
</dbReference>
<comment type="catalytic activity">
    <reaction evidence="7">
        <text>D-glucose 6-phosphate + NADP(+) = 6-phospho-D-glucono-1,5-lactone + NADPH + H(+)</text>
        <dbReference type="Rhea" id="RHEA:15841"/>
        <dbReference type="ChEBI" id="CHEBI:15378"/>
        <dbReference type="ChEBI" id="CHEBI:57783"/>
        <dbReference type="ChEBI" id="CHEBI:57955"/>
        <dbReference type="ChEBI" id="CHEBI:58349"/>
        <dbReference type="ChEBI" id="CHEBI:61548"/>
        <dbReference type="EC" id="1.1.1.49"/>
    </reaction>
</comment>
<evidence type="ECO:0000256" key="4">
    <source>
        <dbReference type="ARBA" id="ARBA00022857"/>
    </source>
</evidence>
<evidence type="ECO:0000256" key="1">
    <source>
        <dbReference type="ARBA" id="ARBA00004937"/>
    </source>
</evidence>
<feature type="binding site" evidence="7">
    <location>
        <position position="368"/>
    </location>
    <ligand>
        <name>substrate</name>
    </ligand>
</feature>
<feature type="binding site" evidence="7">
    <location>
        <position position="72"/>
    </location>
    <ligand>
        <name>NADP(+)</name>
        <dbReference type="ChEBI" id="CHEBI:58349"/>
    </ligand>
</feature>